<proteinExistence type="predicted"/>
<protein>
    <submittedName>
        <fullName evidence="1">Uncharacterized protein</fullName>
    </submittedName>
</protein>
<dbReference type="InParanoid" id="K5WJQ5"/>
<organism evidence="1 2">
    <name type="scientific">Phanerochaete carnosa (strain HHB-10118-sp)</name>
    <name type="common">White-rot fungus</name>
    <name type="synonym">Peniophora carnosa</name>
    <dbReference type="NCBI Taxonomy" id="650164"/>
    <lineage>
        <taxon>Eukaryota</taxon>
        <taxon>Fungi</taxon>
        <taxon>Dikarya</taxon>
        <taxon>Basidiomycota</taxon>
        <taxon>Agaricomycotina</taxon>
        <taxon>Agaricomycetes</taxon>
        <taxon>Polyporales</taxon>
        <taxon>Phanerochaetaceae</taxon>
        <taxon>Phanerochaete</taxon>
    </lineage>
</organism>
<sequence length="59" mass="6254">MQSVCEPYQYLTTVLASSCTQVPLGTVCSGNSAPAPRLVTSFRDKDSAPLAQGYKISKS</sequence>
<gene>
    <name evidence="1" type="ORF">PHACADRAFT_250277</name>
</gene>
<evidence type="ECO:0000313" key="2">
    <source>
        <dbReference type="Proteomes" id="UP000008370"/>
    </source>
</evidence>
<reference evidence="1 2" key="1">
    <citation type="journal article" date="2012" name="BMC Genomics">
        <title>Comparative genomics of the white-rot fungi, Phanerochaete carnosa and P. chrysosporium, to elucidate the genetic basis of the distinct wood types they colonize.</title>
        <authorList>
            <person name="Suzuki H."/>
            <person name="MacDonald J."/>
            <person name="Syed K."/>
            <person name="Salamov A."/>
            <person name="Hori C."/>
            <person name="Aerts A."/>
            <person name="Henrissat B."/>
            <person name="Wiebenga A."/>
            <person name="vanKuyk P.A."/>
            <person name="Barry K."/>
            <person name="Lindquist E."/>
            <person name="LaButti K."/>
            <person name="Lapidus A."/>
            <person name="Lucas S."/>
            <person name="Coutinho P."/>
            <person name="Gong Y."/>
            <person name="Samejima M."/>
            <person name="Mahadevan R."/>
            <person name="Abou-Zaid M."/>
            <person name="de Vries R.P."/>
            <person name="Igarashi K."/>
            <person name="Yadav J.S."/>
            <person name="Grigoriev I.V."/>
            <person name="Master E.R."/>
        </authorList>
    </citation>
    <scope>NUCLEOTIDE SEQUENCE [LARGE SCALE GENOMIC DNA]</scope>
    <source>
        <strain evidence="1 2">HHB-10118-sp</strain>
    </source>
</reference>
<dbReference type="GeneID" id="18914881"/>
<keyword evidence="2" id="KW-1185">Reference proteome</keyword>
<dbReference type="EMBL" id="JH930469">
    <property type="protein sequence ID" value="EKM59645.1"/>
    <property type="molecule type" value="Genomic_DNA"/>
</dbReference>
<accession>K5WJQ5</accession>
<dbReference type="Proteomes" id="UP000008370">
    <property type="component" value="Unassembled WGS sequence"/>
</dbReference>
<dbReference type="HOGENOM" id="CLU_2961569_0_0_1"/>
<dbReference type="KEGG" id="pco:PHACADRAFT_250277"/>
<dbReference type="AlphaFoldDB" id="K5WJQ5"/>
<evidence type="ECO:0000313" key="1">
    <source>
        <dbReference type="EMBL" id="EKM59645.1"/>
    </source>
</evidence>
<name>K5WJQ5_PHACS</name>
<dbReference type="RefSeq" id="XP_007392203.1">
    <property type="nucleotide sequence ID" value="XM_007392141.1"/>
</dbReference>